<feature type="compositionally biased region" description="Low complexity" evidence="14">
    <location>
        <begin position="164"/>
        <end position="173"/>
    </location>
</feature>
<evidence type="ECO:0000256" key="6">
    <source>
        <dbReference type="ARBA" id="ARBA00022692"/>
    </source>
</evidence>
<feature type="transmembrane region" description="Helical" evidence="15">
    <location>
        <begin position="101"/>
        <end position="125"/>
    </location>
</feature>
<keyword evidence="19" id="KW-1185">Reference proteome</keyword>
<dbReference type="RefSeq" id="WP_344311219.1">
    <property type="nucleotide sequence ID" value="NZ_BAAANY010000010.1"/>
</dbReference>
<dbReference type="SUPFAM" id="SSF50156">
    <property type="entry name" value="PDZ domain-like"/>
    <property type="match status" value="1"/>
</dbReference>
<dbReference type="PANTHER" id="PTHR42837">
    <property type="entry name" value="REGULATOR OF SIGMA-E PROTEASE RSEP"/>
    <property type="match status" value="1"/>
</dbReference>
<evidence type="ECO:0000256" key="4">
    <source>
        <dbReference type="ARBA" id="ARBA00019897"/>
    </source>
</evidence>
<keyword evidence="10" id="KW-0482">Metalloprotease</keyword>
<feature type="transmembrane region" description="Helical" evidence="15">
    <location>
        <begin position="334"/>
        <end position="353"/>
    </location>
</feature>
<dbReference type="InterPro" id="IPR008915">
    <property type="entry name" value="Peptidase_M50"/>
</dbReference>
<keyword evidence="9 15" id="KW-1133">Transmembrane helix</keyword>
<dbReference type="Pfam" id="PF17820">
    <property type="entry name" value="PDZ_6"/>
    <property type="match status" value="1"/>
</dbReference>
<comment type="subcellular location">
    <subcellularLocation>
        <location evidence="2">Membrane</location>
        <topology evidence="2">Multi-pass membrane protein</topology>
    </subcellularLocation>
</comment>
<evidence type="ECO:0000256" key="7">
    <source>
        <dbReference type="ARBA" id="ARBA00022801"/>
    </source>
</evidence>
<keyword evidence="8" id="KW-0862">Zinc</keyword>
<evidence type="ECO:0000256" key="3">
    <source>
        <dbReference type="ARBA" id="ARBA00007931"/>
    </source>
</evidence>
<comment type="caution">
    <text evidence="18">The sequence shown here is derived from an EMBL/GenBank/DDBJ whole genome shotgun (WGS) entry which is preliminary data.</text>
</comment>
<keyword evidence="11 15" id="KW-0472">Membrane</keyword>
<dbReference type="InterPro" id="IPR041489">
    <property type="entry name" value="PDZ_6"/>
</dbReference>
<evidence type="ECO:0000256" key="11">
    <source>
        <dbReference type="ARBA" id="ARBA00023136"/>
    </source>
</evidence>
<evidence type="ECO:0000256" key="1">
    <source>
        <dbReference type="ARBA" id="ARBA00001947"/>
    </source>
</evidence>
<evidence type="ECO:0000256" key="13">
    <source>
        <dbReference type="ARBA" id="ARBA00033476"/>
    </source>
</evidence>
<evidence type="ECO:0000259" key="16">
    <source>
        <dbReference type="Pfam" id="PF02163"/>
    </source>
</evidence>
<sequence>MWAYALGVVLVAIGILVSVYIHEAGHLVTAKMFGMKATRFFFGFGPTLWSFQKGETEYGIKALPFGGFCKILGMTPEEEDEMSEKDKPRSFIRFPAWKRTVVLVAGSLTHFVLAFVFLWVAILIWGITIQVPPAQTAAVVDHPAKCVVLGNETDSTGNPRPCKAGDPASPAAAAGLKSGDRVTSINSIQTPTYAAFQQALRKSPADGKTAVPLTYVRDGKTIITTVKLLTGQRRPLTASPNSKALVGTPVIGLYADLSRTTHYGPIDGAGKAAQLTGTIFAGTFGAIAQVPEKIPNLLGSLVGGHRDVNGPVSVVGVSRLGGESLENQGPAGGFLILTILASLNVFIGVFNLVPLLPMDGGHVIVAWFQRTRSWFALRRGRPDPGPVDYAKLLPLTYAVALVLVVFGVLTVAADIVNPIQIFQ</sequence>
<evidence type="ECO:0000256" key="8">
    <source>
        <dbReference type="ARBA" id="ARBA00022833"/>
    </source>
</evidence>
<evidence type="ECO:0000256" key="14">
    <source>
        <dbReference type="SAM" id="MobiDB-lite"/>
    </source>
</evidence>
<protein>
    <recommendedName>
        <fullName evidence="4">Zinc metalloprotease Rip1</fullName>
    </recommendedName>
    <alternativeName>
        <fullName evidence="12">S2P endopeptidase</fullName>
    </alternativeName>
    <alternativeName>
        <fullName evidence="13">Site-2-type intramembrane protease</fullName>
    </alternativeName>
</protein>
<keyword evidence="7" id="KW-0378">Hydrolase</keyword>
<evidence type="ECO:0000256" key="5">
    <source>
        <dbReference type="ARBA" id="ARBA00022670"/>
    </source>
</evidence>
<dbReference type="Proteomes" id="UP001500618">
    <property type="component" value="Unassembled WGS sequence"/>
</dbReference>
<evidence type="ECO:0000256" key="10">
    <source>
        <dbReference type="ARBA" id="ARBA00023049"/>
    </source>
</evidence>
<evidence type="ECO:0000256" key="15">
    <source>
        <dbReference type="SAM" id="Phobius"/>
    </source>
</evidence>
<evidence type="ECO:0000259" key="17">
    <source>
        <dbReference type="Pfam" id="PF17820"/>
    </source>
</evidence>
<dbReference type="InterPro" id="IPR036034">
    <property type="entry name" value="PDZ_sf"/>
</dbReference>
<accession>A0ABN2H4A6</accession>
<feature type="region of interest" description="Disordered" evidence="14">
    <location>
        <begin position="151"/>
        <end position="173"/>
    </location>
</feature>
<feature type="domain" description="Peptidase M50" evidence="16">
    <location>
        <begin position="12"/>
        <end position="372"/>
    </location>
</feature>
<comment type="cofactor">
    <cofactor evidence="1">
        <name>Zn(2+)</name>
        <dbReference type="ChEBI" id="CHEBI:29105"/>
    </cofactor>
</comment>
<proteinExistence type="inferred from homology"/>
<dbReference type="Pfam" id="PF02163">
    <property type="entry name" value="Peptidase_M50"/>
    <property type="match status" value="1"/>
</dbReference>
<organism evidence="18 19">
    <name type="scientific">Fodinicola feengrottensis</name>
    <dbReference type="NCBI Taxonomy" id="435914"/>
    <lineage>
        <taxon>Bacteria</taxon>
        <taxon>Bacillati</taxon>
        <taxon>Actinomycetota</taxon>
        <taxon>Actinomycetes</taxon>
        <taxon>Mycobacteriales</taxon>
        <taxon>Fodinicola</taxon>
    </lineage>
</organism>
<comment type="similarity">
    <text evidence="3">Belongs to the peptidase M50B family.</text>
</comment>
<evidence type="ECO:0000313" key="19">
    <source>
        <dbReference type="Proteomes" id="UP001500618"/>
    </source>
</evidence>
<evidence type="ECO:0000256" key="12">
    <source>
        <dbReference type="ARBA" id="ARBA00032214"/>
    </source>
</evidence>
<evidence type="ECO:0000313" key="18">
    <source>
        <dbReference type="EMBL" id="GAA1681768.1"/>
    </source>
</evidence>
<keyword evidence="5" id="KW-0645">Protease</keyword>
<reference evidence="18 19" key="1">
    <citation type="journal article" date="2019" name="Int. J. Syst. Evol. Microbiol.">
        <title>The Global Catalogue of Microorganisms (GCM) 10K type strain sequencing project: providing services to taxonomists for standard genome sequencing and annotation.</title>
        <authorList>
            <consortium name="The Broad Institute Genomics Platform"/>
            <consortium name="The Broad Institute Genome Sequencing Center for Infectious Disease"/>
            <person name="Wu L."/>
            <person name="Ma J."/>
        </authorList>
    </citation>
    <scope>NUCLEOTIDE SEQUENCE [LARGE SCALE GENOMIC DNA]</scope>
    <source>
        <strain evidence="18 19">JCM 14718</strain>
    </source>
</reference>
<dbReference type="EMBL" id="BAAANY010000010">
    <property type="protein sequence ID" value="GAA1681768.1"/>
    <property type="molecule type" value="Genomic_DNA"/>
</dbReference>
<dbReference type="PANTHER" id="PTHR42837:SF2">
    <property type="entry name" value="MEMBRANE METALLOPROTEASE ARASP2, CHLOROPLASTIC-RELATED"/>
    <property type="match status" value="1"/>
</dbReference>
<name>A0ABN2H4A6_9ACTN</name>
<feature type="transmembrane region" description="Helical" evidence="15">
    <location>
        <begin position="395"/>
        <end position="416"/>
    </location>
</feature>
<feature type="domain" description="PDZ" evidence="17">
    <location>
        <begin position="164"/>
        <end position="208"/>
    </location>
</feature>
<evidence type="ECO:0000256" key="9">
    <source>
        <dbReference type="ARBA" id="ARBA00022989"/>
    </source>
</evidence>
<dbReference type="CDD" id="cd06163">
    <property type="entry name" value="S2P-M50_PDZ_RseP-like"/>
    <property type="match status" value="1"/>
</dbReference>
<dbReference type="Gene3D" id="2.30.42.10">
    <property type="match status" value="1"/>
</dbReference>
<dbReference type="InterPro" id="IPR004387">
    <property type="entry name" value="Pept_M50_Zn"/>
</dbReference>
<evidence type="ECO:0000256" key="2">
    <source>
        <dbReference type="ARBA" id="ARBA00004141"/>
    </source>
</evidence>
<gene>
    <name evidence="18" type="ORF">GCM10009765_33640</name>
</gene>
<keyword evidence="6 15" id="KW-0812">Transmembrane</keyword>